<keyword evidence="10" id="KW-0175">Coiled coil</keyword>
<dbReference type="InterPro" id="IPR038718">
    <property type="entry name" value="SNF2-like_sf"/>
</dbReference>
<dbReference type="InterPro" id="IPR050520">
    <property type="entry name" value="INO80/SWR1_helicase"/>
</dbReference>
<comment type="subcellular location">
    <subcellularLocation>
        <location evidence="1">Nucleus</location>
    </subcellularLocation>
</comment>
<dbReference type="SMART" id="SM00490">
    <property type="entry name" value="HELICc"/>
    <property type="match status" value="1"/>
</dbReference>
<evidence type="ECO:0000256" key="1">
    <source>
        <dbReference type="ARBA" id="ARBA00004123"/>
    </source>
</evidence>
<evidence type="ECO:0000256" key="11">
    <source>
        <dbReference type="SAM" id="MobiDB-lite"/>
    </source>
</evidence>
<proteinExistence type="inferred from homology"/>
<evidence type="ECO:0000313" key="15">
    <source>
        <dbReference type="Proteomes" id="UP000278807"/>
    </source>
</evidence>
<dbReference type="Proteomes" id="UP000278807">
    <property type="component" value="Unassembled WGS sequence"/>
</dbReference>
<evidence type="ECO:0000256" key="2">
    <source>
        <dbReference type="ARBA" id="ARBA00009220"/>
    </source>
</evidence>
<evidence type="ECO:0000256" key="9">
    <source>
        <dbReference type="ARBA" id="ARBA00023242"/>
    </source>
</evidence>
<dbReference type="GO" id="GO:0005524">
    <property type="term" value="F:ATP binding"/>
    <property type="evidence" value="ECO:0007669"/>
    <property type="project" value="UniProtKB-KW"/>
</dbReference>
<name>A0A158QJ07_RODNA</name>
<dbReference type="InterPro" id="IPR014001">
    <property type="entry name" value="Helicase_ATP-bd"/>
</dbReference>
<dbReference type="GO" id="GO:0000812">
    <property type="term" value="C:Swr1 complex"/>
    <property type="evidence" value="ECO:0007669"/>
    <property type="project" value="TreeGrafter"/>
</dbReference>
<comment type="similarity">
    <text evidence="2">Belongs to the SNF2/RAD54 helicase family. SWR1 subfamily.</text>
</comment>
<feature type="compositionally biased region" description="Basic and acidic residues" evidence="11">
    <location>
        <begin position="130"/>
        <end position="148"/>
    </location>
</feature>
<dbReference type="InterPro" id="IPR027417">
    <property type="entry name" value="P-loop_NTPase"/>
</dbReference>
<dbReference type="Pfam" id="PF00271">
    <property type="entry name" value="Helicase_C"/>
    <property type="match status" value="1"/>
</dbReference>
<dbReference type="Gene3D" id="3.40.50.10810">
    <property type="entry name" value="Tandem AAA-ATPase domain"/>
    <property type="match status" value="1"/>
</dbReference>
<keyword evidence="6" id="KW-0067">ATP-binding</keyword>
<dbReference type="CDD" id="cd18793">
    <property type="entry name" value="SF2_C_SNF"/>
    <property type="match status" value="1"/>
</dbReference>
<feature type="region of interest" description="Disordered" evidence="11">
    <location>
        <begin position="1907"/>
        <end position="1936"/>
    </location>
</feature>
<sequence length="1968" mass="221464">AEVDSTDDEETIAKEEELVQQDENAKDEEAKEIEALCAEADKSIDELLPPGYLEHIQHLHESGKLDMEIDGNESEEEKDGKEKQSRKRPLGDMTDNETDQAPPSKKRCNDKEFNADGEDSADDETTIAEQEAHEKVKAEDGSSEDKDNGPSAGEIKEVSQLASEAEIPIEELLARYGLDPEQLRKPVVDGETSDTASATDSGSESDSAESSTDNESSSSEEKDSGDSSLEGENENSDVEMEEPGLVDLLSEDEKENLARSNDSMPENAELKAITDVAMSAQPTGNTLASVAEPVKTPFLLSGTLREYQVVGLSWLVAIYEKRLNGILADEMGLGKTIQTIAFLAHLACELGIWGPHLIVVPNSVILNWEVEFKKWCPGFKILTYFGSVKERRAKRKGWTKTNAFHVCITSYRLAIQDSSAFKRKKWKYLILDEAQNIKNFKSQRWQTLLTFNSQRRLLLTGTPLQNSLMELWSLMHFLMPNIFQSHREFQEWFASPLTGMIEGNSEYNEQLVMRLHKVLRPFLLRRLKEDVERQMPKKYEHIILCRLSKRQRYLYDDFMSLSTTKDTLASGQFLSVMNILMQLRKVCNHPNLFEPRPITSPFHISDDDAACIEVPRLVAQVSTPFLSAFQPASAFTVASTLDWLDRAGAAARLIGQTANLAEMTRDLPAFVARRIHQLQVKPDLITVLDSTEASDRVSRERSLFTDLRKQKGLEPEEPTSKRRPVPIFIPHSTVLEVNEELSRSMEDYYPLRTKLPYPNLPRPKCKGTSFIEVSRRLDPWDNGIPKAVLRRRETERQHRISLISRLNERRCEDIYDHSGTFDRTSLPSPDLVHFLTSAVIRQPHHRELSRFGTGAWIACQQALRTWPDKRACDDVDGPPTYLRHPTEVVSGLSVPGQQAALVERLQPFYGPEAAFPVRSSWNKALRQMLFSPIDCFEHFDVHLNNTNKKSVTTSSAAVGKIHCSCRNLTFRSWLMPAQLHRVGNSHAFQFPDPRLIQYDCELYADEHRVLIFTQMARMLDILEQFLAYHGYRYLRLDGSTKVEQRQVLMERFNMDPKIFIFILSTRSGGLGVNLTGADTVIFYDSDWNPTMDAQAQDRCHRIGQTRDVHIYRLISERTVEENILRKANQKRLLSDVAIEGGKFTTAFFKQSIISDLFAEPSGLQDLIQDKEKEAVKEKKEEDEKEEQDPPSPPLLTTRSGRQIRWKGATSILVNAKQQSAEEESTAGAVKQGAITDSQWVAALEACEDDENDRVAAKRALDEAKADLEEFDESKPIEVPAVIDGEDKAELADDQAPPTIEGSMSDPLARFAKMRQQEAATAAKIVEAENVASTVLDENTPEASVERELAEFEAMLRPIERFGVNHLESFHDDTLNLELVQFEAQIEESKREWKLNALKALHEADEERAELEEDEILYCDPDYDPEAARLAELDELARAEEMEELLGRTGGLRGRGRGRGRGTASRGRGRGTGRGRGRPGVDSERSSLQDDGRDMDDVDDEYAEDYEDAASSTDRAAWFNARYRDMDNRRRRGRFGSPDYIDWDDEDGDEPEAIDIWYPGRPSLRGAKRGRGGAVSRGSGRGRGRPRLSDYWRGPDEDDPYSRQRRRFPSAEQADDSGSASMDSFPGKRRRGRPPLSYNSSRKLNYIPPRPQPRVQPAIVQRPHASRQYYQHFGNPSSTMAASSIPFASSGSVGVSNHNSIYHYQQQGSRILQHNSRVLNTLMASTNSNDAVFRQPSLVSHEEEVVTQQYQPSVSVYRPSRGQPIHRPRGGGIAFINSRPRVRPTFFQQPVITQSIPSTNIAPPRQYIPSVTQQQSTNSVLLQQEEPTVPLQSFTNGAQTVQPLRSVLSAPSNHPVLVVTREVKTPTGQVFQQQFTQPVQPPPKYLQVIRRILPDGSGQSTVVVAPTSIPPPTNPISSPSQTIQIPSTTPSTTNNTAVQPGRKIIKVIRSSVPNAIRILPPKPSSPKPS</sequence>
<dbReference type="PROSITE" id="PS51194">
    <property type="entry name" value="HELICASE_CTER"/>
    <property type="match status" value="1"/>
</dbReference>
<protein>
    <submittedName>
        <fullName evidence="16">Helicase ATP-binding domain-containing protein</fullName>
    </submittedName>
</protein>
<feature type="compositionally biased region" description="Basic and acidic residues" evidence="11">
    <location>
        <begin position="11"/>
        <end position="29"/>
    </location>
</feature>
<dbReference type="PANTHER" id="PTHR45685">
    <property type="entry name" value="HELICASE SRCAP-RELATED"/>
    <property type="match status" value="1"/>
</dbReference>
<feature type="region of interest" description="Disordered" evidence="11">
    <location>
        <begin position="1553"/>
        <end position="1653"/>
    </location>
</feature>
<dbReference type="CDD" id="cd18003">
    <property type="entry name" value="DEXQc_SRCAP"/>
    <property type="match status" value="1"/>
</dbReference>
<feature type="compositionally biased region" description="Basic and acidic residues" evidence="11">
    <location>
        <begin position="1172"/>
        <end position="1181"/>
    </location>
</feature>
<dbReference type="EMBL" id="UZAE01013150">
    <property type="protein sequence ID" value="VDO08469.1"/>
    <property type="molecule type" value="Genomic_DNA"/>
</dbReference>
<dbReference type="InterPro" id="IPR049730">
    <property type="entry name" value="SNF2/RAD54-like_C"/>
</dbReference>
<dbReference type="GO" id="GO:0003677">
    <property type="term" value="F:DNA binding"/>
    <property type="evidence" value="ECO:0007669"/>
    <property type="project" value="UniProtKB-KW"/>
</dbReference>
<accession>A0A158QJ07</accession>
<gene>
    <name evidence="14" type="ORF">HNAJ_LOCUS10665</name>
</gene>
<evidence type="ECO:0000256" key="6">
    <source>
        <dbReference type="ARBA" id="ARBA00022840"/>
    </source>
</evidence>
<dbReference type="SUPFAM" id="SSF52540">
    <property type="entry name" value="P-loop containing nucleoside triphosphate hydrolases"/>
    <property type="match status" value="2"/>
</dbReference>
<feature type="region of interest" description="Disordered" evidence="11">
    <location>
        <begin position="1444"/>
        <end position="1497"/>
    </location>
</feature>
<keyword evidence="7" id="KW-0156">Chromatin regulator</keyword>
<organism evidence="16">
    <name type="scientific">Rodentolepis nana</name>
    <name type="common">Dwarf tapeworm</name>
    <name type="synonym">Hymenolepis nana</name>
    <dbReference type="NCBI Taxonomy" id="102285"/>
    <lineage>
        <taxon>Eukaryota</taxon>
        <taxon>Metazoa</taxon>
        <taxon>Spiralia</taxon>
        <taxon>Lophotrochozoa</taxon>
        <taxon>Platyhelminthes</taxon>
        <taxon>Cestoda</taxon>
        <taxon>Eucestoda</taxon>
        <taxon>Cyclophyllidea</taxon>
        <taxon>Hymenolepididae</taxon>
        <taxon>Rodentolepis</taxon>
    </lineage>
</organism>
<feature type="domain" description="Helicase ATP-binding" evidence="12">
    <location>
        <begin position="316"/>
        <end position="481"/>
    </location>
</feature>
<dbReference type="PROSITE" id="PS51192">
    <property type="entry name" value="HELICASE_ATP_BIND_1"/>
    <property type="match status" value="1"/>
</dbReference>
<feature type="region of interest" description="Disordered" evidence="11">
    <location>
        <begin position="1"/>
        <end position="29"/>
    </location>
</feature>
<dbReference type="GO" id="GO:0016887">
    <property type="term" value="F:ATP hydrolysis activity"/>
    <property type="evidence" value="ECO:0007669"/>
    <property type="project" value="TreeGrafter"/>
</dbReference>
<feature type="compositionally biased region" description="Basic and acidic residues" evidence="11">
    <location>
        <begin position="1478"/>
        <end position="1491"/>
    </location>
</feature>
<dbReference type="GO" id="GO:0042393">
    <property type="term" value="F:histone binding"/>
    <property type="evidence" value="ECO:0007669"/>
    <property type="project" value="TreeGrafter"/>
</dbReference>
<dbReference type="FunFam" id="1.20.120.850:FF:000012">
    <property type="entry name" value="protein PHOTOPERIOD-INDEPENDENT EARLY FLOWERING 1 isoform X3"/>
    <property type="match status" value="1"/>
</dbReference>
<dbReference type="FunFam" id="3.40.50.10810:FF:000005">
    <property type="entry name" value="Photoperiod-independent early flowering 1"/>
    <property type="match status" value="1"/>
</dbReference>
<dbReference type="InterPro" id="IPR000330">
    <property type="entry name" value="SNF2_N"/>
</dbReference>
<evidence type="ECO:0000259" key="13">
    <source>
        <dbReference type="PROSITE" id="PS51194"/>
    </source>
</evidence>
<dbReference type="WBParaSite" id="HNAJ_0001067001-mRNA-1">
    <property type="protein sequence ID" value="HNAJ_0001067001-mRNA-1"/>
    <property type="gene ID" value="HNAJ_0001067001"/>
</dbReference>
<dbReference type="GO" id="GO:0004386">
    <property type="term" value="F:helicase activity"/>
    <property type="evidence" value="ECO:0007669"/>
    <property type="project" value="UniProtKB-KW"/>
</dbReference>
<evidence type="ECO:0000256" key="8">
    <source>
        <dbReference type="ARBA" id="ARBA00023125"/>
    </source>
</evidence>
<evidence type="ECO:0000256" key="4">
    <source>
        <dbReference type="ARBA" id="ARBA00022801"/>
    </source>
</evidence>
<feature type="coiled-coil region" evidence="10">
    <location>
        <begin position="1246"/>
        <end position="1273"/>
    </location>
</feature>
<keyword evidence="5" id="KW-0347">Helicase</keyword>
<keyword evidence="15" id="KW-1185">Reference proteome</keyword>
<dbReference type="InterPro" id="IPR001650">
    <property type="entry name" value="Helicase_C-like"/>
</dbReference>
<evidence type="ECO:0000259" key="12">
    <source>
        <dbReference type="PROSITE" id="PS51192"/>
    </source>
</evidence>
<evidence type="ECO:0000313" key="14">
    <source>
        <dbReference type="EMBL" id="VDO08469.1"/>
    </source>
</evidence>
<feature type="compositionally biased region" description="Acidic residues" evidence="11">
    <location>
        <begin position="115"/>
        <end position="126"/>
    </location>
</feature>
<keyword evidence="9" id="KW-0539">Nucleus</keyword>
<dbReference type="Gene3D" id="3.40.50.300">
    <property type="entry name" value="P-loop containing nucleotide triphosphate hydrolases"/>
    <property type="match status" value="1"/>
</dbReference>
<dbReference type="OrthoDB" id="448448at2759"/>
<evidence type="ECO:0000256" key="10">
    <source>
        <dbReference type="SAM" id="Coils"/>
    </source>
</evidence>
<feature type="coiled-coil region" evidence="10">
    <location>
        <begin position="1371"/>
        <end position="1414"/>
    </location>
</feature>
<feature type="compositionally biased region" description="Acidic residues" evidence="11">
    <location>
        <begin position="1"/>
        <end position="10"/>
    </location>
</feature>
<reference evidence="14 15" key="2">
    <citation type="submission" date="2018-11" db="EMBL/GenBank/DDBJ databases">
        <authorList>
            <consortium name="Pathogen Informatics"/>
        </authorList>
    </citation>
    <scope>NUCLEOTIDE SEQUENCE [LARGE SCALE GENOMIC DNA]</scope>
</reference>
<feature type="domain" description="Helicase C-terminal" evidence="13">
    <location>
        <begin position="994"/>
        <end position="1144"/>
    </location>
</feature>
<feature type="region of interest" description="Disordered" evidence="11">
    <location>
        <begin position="63"/>
        <end position="242"/>
    </location>
</feature>
<feature type="compositionally biased region" description="Acidic residues" evidence="11">
    <location>
        <begin position="68"/>
        <end position="77"/>
    </location>
</feature>
<keyword evidence="8" id="KW-0238">DNA-binding</keyword>
<dbReference type="STRING" id="102285.A0A158QJ07"/>
<feature type="compositionally biased region" description="Acidic residues" evidence="11">
    <location>
        <begin position="229"/>
        <end position="242"/>
    </location>
</feature>
<evidence type="ECO:0000256" key="3">
    <source>
        <dbReference type="ARBA" id="ARBA00022741"/>
    </source>
</evidence>
<keyword evidence="3" id="KW-0547">Nucleotide-binding</keyword>
<dbReference type="SMART" id="SM00487">
    <property type="entry name" value="DEXDc"/>
    <property type="match status" value="1"/>
</dbReference>
<feature type="region of interest" description="Disordered" evidence="11">
    <location>
        <begin position="1172"/>
        <end position="1200"/>
    </location>
</feature>
<dbReference type="GO" id="GO:0006338">
    <property type="term" value="P:chromatin remodeling"/>
    <property type="evidence" value="ECO:0007669"/>
    <property type="project" value="TreeGrafter"/>
</dbReference>
<reference evidence="16" key="1">
    <citation type="submission" date="2016-04" db="UniProtKB">
        <authorList>
            <consortium name="WormBaseParasite"/>
        </authorList>
    </citation>
    <scope>IDENTIFICATION</scope>
</reference>
<feature type="compositionally biased region" description="Low complexity" evidence="11">
    <location>
        <begin position="189"/>
        <end position="217"/>
    </location>
</feature>
<feature type="compositionally biased region" description="Low complexity" evidence="11">
    <location>
        <begin position="1914"/>
        <end position="1935"/>
    </location>
</feature>
<feature type="compositionally biased region" description="Basic residues" evidence="11">
    <location>
        <begin position="1466"/>
        <end position="1476"/>
    </location>
</feature>
<dbReference type="PANTHER" id="PTHR45685:SF1">
    <property type="entry name" value="HELICASE SRCAP"/>
    <property type="match status" value="1"/>
</dbReference>
<dbReference type="Pfam" id="PF00176">
    <property type="entry name" value="SNF2-rel_dom"/>
    <property type="match status" value="1"/>
</dbReference>
<keyword evidence="4" id="KW-0378">Hydrolase</keyword>
<evidence type="ECO:0000256" key="7">
    <source>
        <dbReference type="ARBA" id="ARBA00022853"/>
    </source>
</evidence>
<evidence type="ECO:0000313" key="16">
    <source>
        <dbReference type="WBParaSite" id="HNAJ_0001067001-mRNA-1"/>
    </source>
</evidence>
<evidence type="ECO:0000256" key="5">
    <source>
        <dbReference type="ARBA" id="ARBA00022806"/>
    </source>
</evidence>